<comment type="caution">
    <text evidence="2">The sequence shown here is derived from an EMBL/GenBank/DDBJ whole genome shotgun (WGS) entry which is preliminary data.</text>
</comment>
<evidence type="ECO:0000313" key="3">
    <source>
        <dbReference type="Proteomes" id="UP000187209"/>
    </source>
</evidence>
<dbReference type="Proteomes" id="UP000187209">
    <property type="component" value="Unassembled WGS sequence"/>
</dbReference>
<feature type="compositionally biased region" description="Basic and acidic residues" evidence="1">
    <location>
        <begin position="427"/>
        <end position="437"/>
    </location>
</feature>
<sequence>MDEAVWGKIETKLRRLVFDLIEPTITRVTDHKDALENLRRTDEAIVKKIDHLEIQTEKLSKKLSLIDDFSKKIMQFDATIKIQETTFAHDRESMKDELEMFLKRLTNSDENIAMLQGQTQSLRSDLVNLAFDTNNSKQILTNRIEVVRDELITHTDSLTNKTGELNNYYAILEKKISNFMHEFDELDVIAKKAEHSGEDNMNQLKLIFKNFAQFKKESISNLEKVRHMAMQFSQTVTDQMKVLKDKFKNESPILIQLLISENLHSVLELKNKKLLADFETCKYAEWELMSSTTQFDDMIELAKRKTQEAIDTPLPREPTPRIQAPSPVPESPTLRIRKEKSPRRKHKNKDIENIEEVSIVEISNKLDDENNLQDEKNIIKPEPVEVVKETIEIIPLPNLLQTNQGINIVAPINEEKVNVIEKEQVNEKETEKVIDKKDKKKKKESSSSEVEEGKKRKPIPPRTPVYQGPPIVEFNLDTIKKYRKEIIEILNVQDFGEDIDIIHQNLKKIREEVAAHVKKLQNTSMSIEEKVQLILKKQYETNQKVEEQKNISIDISNRINTNREEFITTNFAVHEKIAKESIDLNKRIQELVNDFSFLAKETKKRIDMVFDNFKVLEGEIHRLMKEHDDLLKSFYDTFIKKSEILELQIQQAAYECNAAVTQRKRDHSDNQGEFKRIHGIFEMLNKRNDQISKNIDSVNKSLQLLIEFSRITNALLLQDEIDRETIALFGVKESKHNSNKSVNVSKPSVTIDTKCLTCSGQPNFITSAFKLACLAYAPTSVMFKDIIYERSELIDIQKRIVDGISDDTLMDFPGFNETAKHSISVKTGQWRPSSRLSNLSISQAIGTTTPDLPPLSFPKRNNF</sequence>
<name>A0A1R2BBK1_9CILI</name>
<organism evidence="2 3">
    <name type="scientific">Stentor coeruleus</name>
    <dbReference type="NCBI Taxonomy" id="5963"/>
    <lineage>
        <taxon>Eukaryota</taxon>
        <taxon>Sar</taxon>
        <taxon>Alveolata</taxon>
        <taxon>Ciliophora</taxon>
        <taxon>Postciliodesmatophora</taxon>
        <taxon>Heterotrichea</taxon>
        <taxon>Heterotrichida</taxon>
        <taxon>Stentoridae</taxon>
        <taxon>Stentor</taxon>
    </lineage>
</organism>
<reference evidence="2 3" key="1">
    <citation type="submission" date="2016-11" db="EMBL/GenBank/DDBJ databases">
        <title>The macronuclear genome of Stentor coeruleus: a giant cell with tiny introns.</title>
        <authorList>
            <person name="Slabodnick M."/>
            <person name="Ruby J.G."/>
            <person name="Reiff S.B."/>
            <person name="Swart E.C."/>
            <person name="Gosai S."/>
            <person name="Prabakaran S."/>
            <person name="Witkowska E."/>
            <person name="Larue G.E."/>
            <person name="Fisher S."/>
            <person name="Freeman R.M."/>
            <person name="Gunawardena J."/>
            <person name="Chu W."/>
            <person name="Stover N.A."/>
            <person name="Gregory B.D."/>
            <person name="Nowacki M."/>
            <person name="Derisi J."/>
            <person name="Roy S.W."/>
            <person name="Marshall W.F."/>
            <person name="Sood P."/>
        </authorList>
    </citation>
    <scope>NUCLEOTIDE SEQUENCE [LARGE SCALE GENOMIC DNA]</scope>
    <source>
        <strain evidence="2">WM001</strain>
    </source>
</reference>
<gene>
    <name evidence="2" type="ORF">SteCoe_26977</name>
</gene>
<dbReference type="AlphaFoldDB" id="A0A1R2BBK1"/>
<dbReference type="OrthoDB" id="299584at2759"/>
<keyword evidence="3" id="KW-1185">Reference proteome</keyword>
<dbReference type="EMBL" id="MPUH01000770">
    <property type="protein sequence ID" value="OMJ74158.1"/>
    <property type="molecule type" value="Genomic_DNA"/>
</dbReference>
<evidence type="ECO:0000256" key="1">
    <source>
        <dbReference type="SAM" id="MobiDB-lite"/>
    </source>
</evidence>
<evidence type="ECO:0000313" key="2">
    <source>
        <dbReference type="EMBL" id="OMJ74158.1"/>
    </source>
</evidence>
<proteinExistence type="predicted"/>
<protein>
    <submittedName>
        <fullName evidence="2">Uncharacterized protein</fullName>
    </submittedName>
</protein>
<feature type="region of interest" description="Disordered" evidence="1">
    <location>
        <begin position="427"/>
        <end position="467"/>
    </location>
</feature>
<accession>A0A1R2BBK1</accession>
<feature type="region of interest" description="Disordered" evidence="1">
    <location>
        <begin position="311"/>
        <end position="333"/>
    </location>
</feature>